<proteinExistence type="predicted"/>
<feature type="transmembrane region" description="Helical" evidence="2">
    <location>
        <begin position="166"/>
        <end position="190"/>
    </location>
</feature>
<feature type="compositionally biased region" description="Basic and acidic residues" evidence="1">
    <location>
        <begin position="239"/>
        <end position="260"/>
    </location>
</feature>
<keyword evidence="2" id="KW-1133">Transmembrane helix</keyword>
<evidence type="ECO:0000313" key="4">
    <source>
        <dbReference type="Proteomes" id="UP000735302"/>
    </source>
</evidence>
<dbReference type="InterPro" id="IPR011701">
    <property type="entry name" value="MFS"/>
</dbReference>
<feature type="compositionally biased region" description="Polar residues" evidence="1">
    <location>
        <begin position="15"/>
        <end position="27"/>
    </location>
</feature>
<feature type="transmembrane region" description="Helical" evidence="2">
    <location>
        <begin position="54"/>
        <end position="76"/>
    </location>
</feature>
<accession>A0AAV4DEI6</accession>
<gene>
    <name evidence="3" type="ORF">PoB_006914800</name>
</gene>
<protein>
    <submittedName>
        <fullName evidence="3">Monocarboxylate transporter 5</fullName>
    </submittedName>
</protein>
<organism evidence="3 4">
    <name type="scientific">Plakobranchus ocellatus</name>
    <dbReference type="NCBI Taxonomy" id="259542"/>
    <lineage>
        <taxon>Eukaryota</taxon>
        <taxon>Metazoa</taxon>
        <taxon>Spiralia</taxon>
        <taxon>Lophotrochozoa</taxon>
        <taxon>Mollusca</taxon>
        <taxon>Gastropoda</taxon>
        <taxon>Heterobranchia</taxon>
        <taxon>Euthyneura</taxon>
        <taxon>Panpulmonata</taxon>
        <taxon>Sacoglossa</taxon>
        <taxon>Placobranchoidea</taxon>
        <taxon>Plakobranchidae</taxon>
        <taxon>Plakobranchus</taxon>
    </lineage>
</organism>
<feature type="region of interest" description="Disordered" evidence="1">
    <location>
        <begin position="1"/>
        <end position="43"/>
    </location>
</feature>
<evidence type="ECO:0000313" key="3">
    <source>
        <dbReference type="EMBL" id="GFO42643.1"/>
    </source>
</evidence>
<dbReference type="EMBL" id="BLXT01007816">
    <property type="protein sequence ID" value="GFO42643.1"/>
    <property type="molecule type" value="Genomic_DNA"/>
</dbReference>
<feature type="region of interest" description="Disordered" evidence="1">
    <location>
        <begin position="344"/>
        <end position="376"/>
    </location>
</feature>
<keyword evidence="2" id="KW-0472">Membrane</keyword>
<feature type="transmembrane region" description="Helical" evidence="2">
    <location>
        <begin position="568"/>
        <end position="585"/>
    </location>
</feature>
<dbReference type="Proteomes" id="UP000735302">
    <property type="component" value="Unassembled WGS sequence"/>
</dbReference>
<evidence type="ECO:0000256" key="2">
    <source>
        <dbReference type="SAM" id="Phobius"/>
    </source>
</evidence>
<sequence>MTQEAQERDTDEMPSENQAESKPLTNGETRRVASPGSNEQELHKVKTKKSDVNVLVMDSGSCWIISFALLVMNIMVPITGERVAVVAGSIGNSLCTIGVGLSPNISVFLICMAGKGICVGTAFVPAIAMISQYFERRRSIATALAYCGLGVGMMAAPPFVEYLKENFGISGMFLIVGALEMNSVPAAMLLRPLSRYKYVIFRDEDDGESESDGEEGDAKNRTEKAMKTLASEELTQDNSSHEKQRKDSDKTCECDGRNDSASDSIPFVSKENNHSDLATSSPATDGFKLYDQSIVNRSPKLRSLSFKDESFNVYQETTKPLLQGEAGQYPLVTTQLSVDSRTQAHHHTNVSNIGDFRPLQGNSIQHRETDNSQEISPNKLTTAVNGHHHHHHHKHPHKFNRELSVPASHSTHDSYLTDTRHRNSTWSIASAPLSEMPLDVEIIALENSERRSLHSGLNQIVHGGQQSNIKRGDSFAAKKLSCWGKTRTIFLSMFSTELLRTWCLHILLIGACTGSLLQYLLAYLPTLASKQGMDASQVAILLTVSGAVDLASRIVIGLFTDLKILTPGQIVAITQIIIGTTVHFVHFYTDFNWLMFLSVIIGLFGSTRQNLSTLITIEFMGLSRFRKALGFQAMISTLSLAIHHPLLSSILEATGSFAPPLHYVGIVLYISSVFVLMAPLAKRWDAKNEAVKNQENTSSA</sequence>
<feature type="transmembrane region" description="Helical" evidence="2">
    <location>
        <begin position="536"/>
        <end position="556"/>
    </location>
</feature>
<dbReference type="InterPro" id="IPR050327">
    <property type="entry name" value="Proton-linked_MCT"/>
</dbReference>
<dbReference type="Pfam" id="PF07690">
    <property type="entry name" value="MFS_1"/>
    <property type="match status" value="1"/>
</dbReference>
<feature type="transmembrane region" description="Helical" evidence="2">
    <location>
        <begin position="140"/>
        <end position="160"/>
    </location>
</feature>
<dbReference type="PANTHER" id="PTHR11360:SF284">
    <property type="entry name" value="EG:103B4.3 PROTEIN-RELATED"/>
    <property type="match status" value="1"/>
</dbReference>
<feature type="transmembrane region" description="Helical" evidence="2">
    <location>
        <begin position="663"/>
        <end position="681"/>
    </location>
</feature>
<feature type="transmembrane region" description="Helical" evidence="2">
    <location>
        <begin position="628"/>
        <end position="651"/>
    </location>
</feature>
<dbReference type="SUPFAM" id="SSF103473">
    <property type="entry name" value="MFS general substrate transporter"/>
    <property type="match status" value="1"/>
</dbReference>
<comment type="caution">
    <text evidence="3">The sequence shown here is derived from an EMBL/GenBank/DDBJ whole genome shotgun (WGS) entry which is preliminary data.</text>
</comment>
<dbReference type="InterPro" id="IPR036259">
    <property type="entry name" value="MFS_trans_sf"/>
</dbReference>
<evidence type="ECO:0000256" key="1">
    <source>
        <dbReference type="SAM" id="MobiDB-lite"/>
    </source>
</evidence>
<keyword evidence="4" id="KW-1185">Reference proteome</keyword>
<dbReference type="GO" id="GO:0008028">
    <property type="term" value="F:monocarboxylic acid transmembrane transporter activity"/>
    <property type="evidence" value="ECO:0007669"/>
    <property type="project" value="TreeGrafter"/>
</dbReference>
<feature type="region of interest" description="Disordered" evidence="1">
    <location>
        <begin position="231"/>
        <end position="285"/>
    </location>
</feature>
<feature type="transmembrane region" description="Helical" evidence="2">
    <location>
        <begin position="502"/>
        <end position="524"/>
    </location>
</feature>
<dbReference type="AlphaFoldDB" id="A0AAV4DEI6"/>
<reference evidence="3 4" key="1">
    <citation type="journal article" date="2021" name="Elife">
        <title>Chloroplast acquisition without the gene transfer in kleptoplastic sea slugs, Plakobranchus ocellatus.</title>
        <authorList>
            <person name="Maeda T."/>
            <person name="Takahashi S."/>
            <person name="Yoshida T."/>
            <person name="Shimamura S."/>
            <person name="Takaki Y."/>
            <person name="Nagai Y."/>
            <person name="Toyoda A."/>
            <person name="Suzuki Y."/>
            <person name="Arimoto A."/>
            <person name="Ishii H."/>
            <person name="Satoh N."/>
            <person name="Nishiyama T."/>
            <person name="Hasebe M."/>
            <person name="Maruyama T."/>
            <person name="Minagawa J."/>
            <person name="Obokata J."/>
            <person name="Shigenobu S."/>
        </authorList>
    </citation>
    <scope>NUCLEOTIDE SEQUENCE [LARGE SCALE GENOMIC DNA]</scope>
</reference>
<name>A0AAV4DEI6_9GAST</name>
<feature type="transmembrane region" description="Helical" evidence="2">
    <location>
        <begin position="591"/>
        <end position="607"/>
    </location>
</feature>
<keyword evidence="2" id="KW-0812">Transmembrane</keyword>
<dbReference type="Gene3D" id="1.20.1250.20">
    <property type="entry name" value="MFS general substrate transporter like domains"/>
    <property type="match status" value="2"/>
</dbReference>
<feature type="transmembrane region" description="Helical" evidence="2">
    <location>
        <begin position="107"/>
        <end position="128"/>
    </location>
</feature>
<dbReference type="PANTHER" id="PTHR11360">
    <property type="entry name" value="MONOCARBOXYLATE TRANSPORTER"/>
    <property type="match status" value="1"/>
</dbReference>